<comment type="caution">
    <text evidence="3">The sequence shown here is derived from an EMBL/GenBank/DDBJ whole genome shotgun (WGS) entry which is preliminary data.</text>
</comment>
<evidence type="ECO:0000313" key="3">
    <source>
        <dbReference type="EMBL" id="MBB6543821.1"/>
    </source>
</evidence>
<dbReference type="RefSeq" id="WP_184424598.1">
    <property type="nucleotide sequence ID" value="NZ_AP027362.1"/>
</dbReference>
<gene>
    <name evidence="1" type="primary">slyX</name>
    <name evidence="3" type="ORF">HNQ55_002343</name>
</gene>
<evidence type="ECO:0000313" key="4">
    <source>
        <dbReference type="Proteomes" id="UP000537141"/>
    </source>
</evidence>
<name>A0A7X0NI50_9GAMM</name>
<proteinExistence type="inferred from homology"/>
<reference evidence="3 4" key="1">
    <citation type="submission" date="2020-08" db="EMBL/GenBank/DDBJ databases">
        <title>Genomic Encyclopedia of Type Strains, Phase IV (KMG-IV): sequencing the most valuable type-strain genomes for metagenomic binning, comparative biology and taxonomic classification.</title>
        <authorList>
            <person name="Goeker M."/>
        </authorList>
    </citation>
    <scope>NUCLEOTIDE SEQUENCE [LARGE SCALE GENOMIC DNA]</scope>
    <source>
        <strain evidence="3 4">DSM 26287</strain>
    </source>
</reference>
<dbReference type="AlphaFoldDB" id="A0A7X0NI50"/>
<dbReference type="Proteomes" id="UP000537141">
    <property type="component" value="Unassembled WGS sequence"/>
</dbReference>
<dbReference type="HAMAP" id="MF_00715">
    <property type="entry name" value="SlyX"/>
    <property type="match status" value="1"/>
</dbReference>
<dbReference type="Pfam" id="PF04102">
    <property type="entry name" value="SlyX"/>
    <property type="match status" value="1"/>
</dbReference>
<sequence length="80" mass="8909">MANQPIAPSIESLAQSIELLESRNAFQDDIIELLNQEITLHQIAISQLKEQIKMLAKRVKESPSSSQVADIADDTPPPHY</sequence>
<dbReference type="PANTHER" id="PTHR36508">
    <property type="entry name" value="PROTEIN SLYX"/>
    <property type="match status" value="1"/>
</dbReference>
<dbReference type="EMBL" id="JACHHU010000019">
    <property type="protein sequence ID" value="MBB6543821.1"/>
    <property type="molecule type" value="Genomic_DNA"/>
</dbReference>
<protein>
    <recommendedName>
        <fullName evidence="1">Protein SlyX homolog</fullName>
    </recommendedName>
</protein>
<evidence type="ECO:0000256" key="1">
    <source>
        <dbReference type="HAMAP-Rule" id="MF_00715"/>
    </source>
</evidence>
<evidence type="ECO:0000256" key="2">
    <source>
        <dbReference type="SAM" id="MobiDB-lite"/>
    </source>
</evidence>
<dbReference type="InterPro" id="IPR007236">
    <property type="entry name" value="SlyX"/>
</dbReference>
<keyword evidence="4" id="KW-1185">Reference proteome</keyword>
<organism evidence="3 4">
    <name type="scientific">Thalassotalea piscium</name>
    <dbReference type="NCBI Taxonomy" id="1230533"/>
    <lineage>
        <taxon>Bacteria</taxon>
        <taxon>Pseudomonadati</taxon>
        <taxon>Pseudomonadota</taxon>
        <taxon>Gammaproteobacteria</taxon>
        <taxon>Alteromonadales</taxon>
        <taxon>Colwelliaceae</taxon>
        <taxon>Thalassotalea</taxon>
    </lineage>
</organism>
<feature type="region of interest" description="Disordered" evidence="2">
    <location>
        <begin position="59"/>
        <end position="80"/>
    </location>
</feature>
<dbReference type="PANTHER" id="PTHR36508:SF1">
    <property type="entry name" value="PROTEIN SLYX"/>
    <property type="match status" value="1"/>
</dbReference>
<comment type="similarity">
    <text evidence="1">Belongs to the SlyX family.</text>
</comment>
<accession>A0A7X0NI50</accession>